<name>A0ABW9DAD7_9BURK</name>
<accession>A0ABW9DAD7</accession>
<evidence type="ECO:0000313" key="1">
    <source>
        <dbReference type="EMBL" id="MFM0595360.1"/>
    </source>
</evidence>
<evidence type="ECO:0000313" key="2">
    <source>
        <dbReference type="Proteomes" id="UP001629367"/>
    </source>
</evidence>
<keyword evidence="2" id="KW-1185">Reference proteome</keyword>
<dbReference type="RefSeq" id="WP_408214764.1">
    <property type="nucleotide sequence ID" value="NZ_JAQQBZ010000014.1"/>
</dbReference>
<proteinExistence type="predicted"/>
<gene>
    <name evidence="1" type="ORF">PQQ68_20255</name>
</gene>
<organism evidence="1 2">
    <name type="scientific">Paraburkholderia dilworthii</name>
    <dbReference type="NCBI Taxonomy" id="948106"/>
    <lineage>
        <taxon>Bacteria</taxon>
        <taxon>Pseudomonadati</taxon>
        <taxon>Pseudomonadota</taxon>
        <taxon>Betaproteobacteria</taxon>
        <taxon>Burkholderiales</taxon>
        <taxon>Burkholderiaceae</taxon>
        <taxon>Paraburkholderia</taxon>
    </lineage>
</organism>
<sequence>MHSRDAIPAMTDPLGRHWKQPGRDEIVVDDTHAVMSRRSFVLLPEYSRSRPTGVYPGKMWKLITRDGTPYLCWYGTVEGRDDLCSNNNRQILICD</sequence>
<dbReference type="EMBL" id="JAQQBZ010000014">
    <property type="protein sequence ID" value="MFM0595360.1"/>
    <property type="molecule type" value="Genomic_DNA"/>
</dbReference>
<protein>
    <submittedName>
        <fullName evidence="1">Uncharacterized protein</fullName>
    </submittedName>
</protein>
<comment type="caution">
    <text evidence="1">The sequence shown here is derived from an EMBL/GenBank/DDBJ whole genome shotgun (WGS) entry which is preliminary data.</text>
</comment>
<dbReference type="Proteomes" id="UP001629367">
    <property type="component" value="Unassembled WGS sequence"/>
</dbReference>
<reference evidence="1 2" key="1">
    <citation type="journal article" date="2024" name="Chem. Sci.">
        <title>Discovery of megapolipeptins by genome mining of a Burkholderiales bacteria collection.</title>
        <authorList>
            <person name="Paulo B.S."/>
            <person name="Recchia M.J.J."/>
            <person name="Lee S."/>
            <person name="Fergusson C.H."/>
            <person name="Romanowski S.B."/>
            <person name="Hernandez A."/>
            <person name="Krull N."/>
            <person name="Liu D.Y."/>
            <person name="Cavanagh H."/>
            <person name="Bos A."/>
            <person name="Gray C.A."/>
            <person name="Murphy B.T."/>
            <person name="Linington R.G."/>
            <person name="Eustaquio A.S."/>
        </authorList>
    </citation>
    <scope>NUCLEOTIDE SEQUENCE [LARGE SCALE GENOMIC DNA]</scope>
    <source>
        <strain evidence="1 2">RL17-335-BIF-A</strain>
    </source>
</reference>